<dbReference type="InterPro" id="IPR009057">
    <property type="entry name" value="Homeodomain-like_sf"/>
</dbReference>
<keyword evidence="1 2" id="KW-0238">DNA-binding</keyword>
<name>A0A1S9ZXG5_9GAMM</name>
<dbReference type="GO" id="GO:0000976">
    <property type="term" value="F:transcription cis-regulatory region binding"/>
    <property type="evidence" value="ECO:0007669"/>
    <property type="project" value="TreeGrafter"/>
</dbReference>
<feature type="domain" description="HTH tetR-type" evidence="3">
    <location>
        <begin position="9"/>
        <end position="69"/>
    </location>
</feature>
<dbReference type="Gene3D" id="1.10.357.10">
    <property type="entry name" value="Tetracycline Repressor, domain 2"/>
    <property type="match status" value="1"/>
</dbReference>
<feature type="DNA-binding region" description="H-T-H motif" evidence="2">
    <location>
        <begin position="32"/>
        <end position="51"/>
    </location>
</feature>
<dbReference type="PANTHER" id="PTHR30055:SF187">
    <property type="entry name" value="TRANSCRIPTIONAL REGULATORY PROTEIN"/>
    <property type="match status" value="1"/>
</dbReference>
<dbReference type="Pfam" id="PF00440">
    <property type="entry name" value="TetR_N"/>
    <property type="match status" value="1"/>
</dbReference>
<evidence type="ECO:0000313" key="6">
    <source>
        <dbReference type="Proteomes" id="UP000190435"/>
    </source>
</evidence>
<evidence type="ECO:0000256" key="1">
    <source>
        <dbReference type="ARBA" id="ARBA00023125"/>
    </source>
</evidence>
<evidence type="ECO:0000259" key="3">
    <source>
        <dbReference type="PROSITE" id="PS50977"/>
    </source>
</evidence>
<evidence type="ECO:0000256" key="2">
    <source>
        <dbReference type="PROSITE-ProRule" id="PRU00335"/>
    </source>
</evidence>
<dbReference type="RefSeq" id="WP_078277191.1">
    <property type="nucleotide sequence ID" value="NZ_CAACXO010000035.1"/>
</dbReference>
<reference evidence="5 7" key="2">
    <citation type="submission" date="2018-06" db="EMBL/GenBank/DDBJ databases">
        <authorList>
            <consortium name="Pathogen Informatics"/>
            <person name="Doyle S."/>
        </authorList>
    </citation>
    <scope>NUCLEOTIDE SEQUENCE [LARGE SCALE GENOMIC DNA]</scope>
    <source>
        <strain evidence="5 7">NCTC10293</strain>
    </source>
</reference>
<organism evidence="4 6">
    <name type="scientific">Moraxella caviae</name>
    <dbReference type="NCBI Taxonomy" id="34060"/>
    <lineage>
        <taxon>Bacteria</taxon>
        <taxon>Pseudomonadati</taxon>
        <taxon>Pseudomonadota</taxon>
        <taxon>Gammaproteobacteria</taxon>
        <taxon>Moraxellales</taxon>
        <taxon>Moraxellaceae</taxon>
        <taxon>Moraxella</taxon>
    </lineage>
</organism>
<dbReference type="PROSITE" id="PS50977">
    <property type="entry name" value="HTH_TETR_2"/>
    <property type="match status" value="1"/>
</dbReference>
<dbReference type="EMBL" id="MUXU01000056">
    <property type="protein sequence ID" value="OOR88099.1"/>
    <property type="molecule type" value="Genomic_DNA"/>
</dbReference>
<evidence type="ECO:0000313" key="7">
    <source>
        <dbReference type="Proteomes" id="UP000255279"/>
    </source>
</evidence>
<reference evidence="4 6" key="1">
    <citation type="submission" date="2017-02" db="EMBL/GenBank/DDBJ databases">
        <title>Draft genome sequence of Moraxella caviae CCUG 355 type strain.</title>
        <authorList>
            <person name="Engstrom-Jakobsson H."/>
            <person name="Salva-Serra F."/>
            <person name="Thorell K."/>
            <person name="Gonzales-Siles L."/>
            <person name="Karlsson R."/>
            <person name="Boulund F."/>
            <person name="Engstrand L."/>
            <person name="Moore E."/>
        </authorList>
    </citation>
    <scope>NUCLEOTIDE SEQUENCE [LARGE SCALE GENOMIC DNA]</scope>
    <source>
        <strain evidence="4 6">CCUG 355</strain>
    </source>
</reference>
<dbReference type="OrthoDB" id="63332at2"/>
<dbReference type="Proteomes" id="UP000255279">
    <property type="component" value="Unassembled WGS sequence"/>
</dbReference>
<dbReference type="InterPro" id="IPR001647">
    <property type="entry name" value="HTH_TetR"/>
</dbReference>
<dbReference type="STRING" id="34060.B0181_09130"/>
<keyword evidence="6" id="KW-1185">Reference proteome</keyword>
<evidence type="ECO:0000313" key="4">
    <source>
        <dbReference type="EMBL" id="OOR88099.1"/>
    </source>
</evidence>
<dbReference type="Proteomes" id="UP000190435">
    <property type="component" value="Unassembled WGS sequence"/>
</dbReference>
<dbReference type="PRINTS" id="PR00455">
    <property type="entry name" value="HTHTETR"/>
</dbReference>
<dbReference type="InterPro" id="IPR050109">
    <property type="entry name" value="HTH-type_TetR-like_transc_reg"/>
</dbReference>
<proteinExistence type="predicted"/>
<gene>
    <name evidence="4" type="ORF">B0181_09130</name>
    <name evidence="5" type="ORF">NCTC10293_00273</name>
</gene>
<dbReference type="AlphaFoldDB" id="A0A1S9ZXG5"/>
<sequence>MTNKKQQFALREKKILQTAEQLLLESGEGDLTLDALAQHLDLAKGTLYKHFVSKDELLLRILIEYEQRLFAMNAVDDGVSAGVARMVLQQLRLPQRAMLFNHMEERLAGTASGLNKLFGELYRVRRERMKRLAYLAERYLAEQNSSMTTRDYLSHIWAVGQGGAGLLNSSFYQRYLGSRNTLKYALVLHMLHLPKLYPQDGNAQAQALENQAFDEELARIPELADLPESG</sequence>
<accession>A0A1S9ZXG5</accession>
<protein>
    <submittedName>
        <fullName evidence="5">Division inhibitor protein</fullName>
    </submittedName>
    <submittedName>
        <fullName evidence="4">TetR family transcriptional regulator</fullName>
    </submittedName>
</protein>
<dbReference type="EMBL" id="UGQE01000001">
    <property type="protein sequence ID" value="STZ09955.1"/>
    <property type="molecule type" value="Genomic_DNA"/>
</dbReference>
<dbReference type="GO" id="GO:0003700">
    <property type="term" value="F:DNA-binding transcription factor activity"/>
    <property type="evidence" value="ECO:0007669"/>
    <property type="project" value="TreeGrafter"/>
</dbReference>
<dbReference type="SUPFAM" id="SSF46689">
    <property type="entry name" value="Homeodomain-like"/>
    <property type="match status" value="1"/>
</dbReference>
<evidence type="ECO:0000313" key="5">
    <source>
        <dbReference type="EMBL" id="STZ09955.1"/>
    </source>
</evidence>
<dbReference type="PANTHER" id="PTHR30055">
    <property type="entry name" value="HTH-TYPE TRANSCRIPTIONAL REGULATOR RUTR"/>
    <property type="match status" value="1"/>
</dbReference>